<feature type="transmembrane region" description="Helical" evidence="1">
    <location>
        <begin position="65"/>
        <end position="85"/>
    </location>
</feature>
<feature type="transmembrane region" description="Helical" evidence="1">
    <location>
        <begin position="35"/>
        <end position="53"/>
    </location>
</feature>
<feature type="transmembrane region" description="Helical" evidence="1">
    <location>
        <begin position="119"/>
        <end position="139"/>
    </location>
</feature>
<protein>
    <recommendedName>
        <fullName evidence="2">Protein kinase domain-containing protein</fullName>
    </recommendedName>
</protein>
<proteinExistence type="predicted"/>
<dbReference type="Gene3D" id="1.10.510.10">
    <property type="entry name" value="Transferase(Phosphotransferase) domain 1"/>
    <property type="match status" value="1"/>
</dbReference>
<dbReference type="Proteomes" id="UP000027138">
    <property type="component" value="Unassembled WGS sequence"/>
</dbReference>
<dbReference type="PANTHER" id="PTHR46146:SF3">
    <property type="entry name" value="SERINE_THREONINE-PROTEIN KINASE-LIKE PROTEIN CCR3-RELATED"/>
    <property type="match status" value="1"/>
</dbReference>
<keyword evidence="1" id="KW-0472">Membrane</keyword>
<evidence type="ECO:0000313" key="3">
    <source>
        <dbReference type="EMBL" id="KDP44769.1"/>
    </source>
</evidence>
<keyword evidence="1" id="KW-0812">Transmembrane</keyword>
<dbReference type="Pfam" id="PF07714">
    <property type="entry name" value="PK_Tyr_Ser-Thr"/>
    <property type="match status" value="1"/>
</dbReference>
<accession>A0A067LKD4</accession>
<keyword evidence="1" id="KW-1133">Transmembrane helix</keyword>
<keyword evidence="4" id="KW-1185">Reference proteome</keyword>
<dbReference type="PANTHER" id="PTHR46146">
    <property type="entry name" value="SERINE/THREONINE-PROTEIN KINASE-LIKE PROTEIN CCR4"/>
    <property type="match status" value="1"/>
</dbReference>
<evidence type="ECO:0000313" key="4">
    <source>
        <dbReference type="Proteomes" id="UP000027138"/>
    </source>
</evidence>
<dbReference type="PROSITE" id="PS50011">
    <property type="entry name" value="PROTEIN_KINASE_DOM"/>
    <property type="match status" value="1"/>
</dbReference>
<evidence type="ECO:0000259" key="2">
    <source>
        <dbReference type="PROSITE" id="PS50011"/>
    </source>
</evidence>
<dbReference type="OrthoDB" id="41200at2759"/>
<feature type="domain" description="Protein kinase" evidence="2">
    <location>
        <begin position="207"/>
        <end position="497"/>
    </location>
</feature>
<sequence length="522" mass="59473">MNNRVSNRRAESVSIDVEDDVGDKKYRTFNRKVTVLERFILVPNFFLEVPSAVFDQLSSVRKPQYALMSMLFSFIVLIISTIDLVYKARKERVTFIWRGLMIPWFYYPNHKRFGTFTDINGLVCGIFQCVFTSIAYGFCSRHLHNPINVNAWPMIFALGVLYCRFSVSPPEGQPVPQNGESTPLIIRGPNKEGEFTLAELTAATKNFSAENEISAGSSIVVYRGKLGDGGEVAVKKRQKKFQEKEKALVAFLSRLQHIHLVSLHHKHLVRLIGYCDDRDYSLLVNEYMENGTLFDILHGTENNNVIRFFKMRIKIALDAARGIEYLHNHADPQIVHGGINSSNIWLDANWTAKVSDFEFSLLDPESPTFIAPLKDLQVKFSFDHEFYQRNLSTEDDVYSFGEVLLEILTGKRTLFKDYDHLTPSDLVDKVLDPRLGPLEDNRAAAELVAHRLGPMEDNRPAAELVAHTAIRCVNLEPKDRPSIIDIVANLEQALSFYDKDIVEDMDLLKDVDLLGDFSDFLI</sequence>
<dbReference type="EMBL" id="KK914240">
    <property type="protein sequence ID" value="KDP44769.1"/>
    <property type="molecule type" value="Genomic_DNA"/>
</dbReference>
<gene>
    <name evidence="3" type="ORF">JCGZ_01269</name>
</gene>
<dbReference type="InterPro" id="IPR000719">
    <property type="entry name" value="Prot_kinase_dom"/>
</dbReference>
<dbReference type="GO" id="GO:0004672">
    <property type="term" value="F:protein kinase activity"/>
    <property type="evidence" value="ECO:0007669"/>
    <property type="project" value="InterPro"/>
</dbReference>
<organism evidence="3 4">
    <name type="scientific">Jatropha curcas</name>
    <name type="common">Barbados nut</name>
    <dbReference type="NCBI Taxonomy" id="180498"/>
    <lineage>
        <taxon>Eukaryota</taxon>
        <taxon>Viridiplantae</taxon>
        <taxon>Streptophyta</taxon>
        <taxon>Embryophyta</taxon>
        <taxon>Tracheophyta</taxon>
        <taxon>Spermatophyta</taxon>
        <taxon>Magnoliopsida</taxon>
        <taxon>eudicotyledons</taxon>
        <taxon>Gunneridae</taxon>
        <taxon>Pentapetalae</taxon>
        <taxon>rosids</taxon>
        <taxon>fabids</taxon>
        <taxon>Malpighiales</taxon>
        <taxon>Euphorbiaceae</taxon>
        <taxon>Crotonoideae</taxon>
        <taxon>Jatropheae</taxon>
        <taxon>Jatropha</taxon>
    </lineage>
</organism>
<dbReference type="SUPFAM" id="SSF56112">
    <property type="entry name" value="Protein kinase-like (PK-like)"/>
    <property type="match status" value="1"/>
</dbReference>
<evidence type="ECO:0000256" key="1">
    <source>
        <dbReference type="SAM" id="Phobius"/>
    </source>
</evidence>
<dbReference type="Gene3D" id="3.30.200.20">
    <property type="entry name" value="Phosphorylase Kinase, domain 1"/>
    <property type="match status" value="1"/>
</dbReference>
<dbReference type="AlphaFoldDB" id="A0A067LKD4"/>
<dbReference type="InterPro" id="IPR001245">
    <property type="entry name" value="Ser-Thr/Tyr_kinase_cat_dom"/>
</dbReference>
<dbReference type="GO" id="GO:0005524">
    <property type="term" value="F:ATP binding"/>
    <property type="evidence" value="ECO:0007669"/>
    <property type="project" value="InterPro"/>
</dbReference>
<name>A0A067LKD4_JATCU</name>
<reference evidence="3 4" key="1">
    <citation type="journal article" date="2014" name="PLoS ONE">
        <title>Global Analysis of Gene Expression Profiles in Physic Nut (Jatropha curcas L.) Seedlings Exposed to Salt Stress.</title>
        <authorList>
            <person name="Zhang L."/>
            <person name="Zhang C."/>
            <person name="Wu P."/>
            <person name="Chen Y."/>
            <person name="Li M."/>
            <person name="Jiang H."/>
            <person name="Wu G."/>
        </authorList>
    </citation>
    <scope>NUCLEOTIDE SEQUENCE [LARGE SCALE GENOMIC DNA]</scope>
    <source>
        <strain evidence="4">cv. GZQX0401</strain>
        <tissue evidence="3">Young leaves</tissue>
    </source>
</reference>
<dbReference type="InterPro" id="IPR011009">
    <property type="entry name" value="Kinase-like_dom_sf"/>
</dbReference>